<accession>A0A0G0IDX9</accession>
<sequence>MSLKERLTTIIRKIPTKINVQQNKSEDPMDIDSQDLKKKTTKSLGPMITRVILGRYEVPSHNTEDSLK</sequence>
<dbReference type="Proteomes" id="UP000034231">
    <property type="component" value="Unassembled WGS sequence"/>
</dbReference>
<protein>
    <submittedName>
        <fullName evidence="1">Uncharacterized protein</fullName>
    </submittedName>
</protein>
<comment type="caution">
    <text evidence="1">The sequence shown here is derived from an EMBL/GenBank/DDBJ whole genome shotgun (WGS) entry which is preliminary data.</text>
</comment>
<reference evidence="1 2" key="1">
    <citation type="journal article" date="2015" name="Nature">
        <title>rRNA introns, odd ribosomes, and small enigmatic genomes across a large radiation of phyla.</title>
        <authorList>
            <person name="Brown C.T."/>
            <person name="Hug L.A."/>
            <person name="Thomas B.C."/>
            <person name="Sharon I."/>
            <person name="Castelle C.J."/>
            <person name="Singh A."/>
            <person name="Wilkins M.J."/>
            <person name="Williams K.H."/>
            <person name="Banfield J.F."/>
        </authorList>
    </citation>
    <scope>NUCLEOTIDE SEQUENCE [LARGE SCALE GENOMIC DNA]</scope>
</reference>
<name>A0A0G0IDX9_9BACT</name>
<proteinExistence type="predicted"/>
<dbReference type="AlphaFoldDB" id="A0A0G0IDX9"/>
<gene>
    <name evidence="1" type="ORF">US68_C0018G0006</name>
</gene>
<organism evidence="1 2">
    <name type="scientific">Candidatus Shapirobacteria bacterium GW2011_GWE1_38_10</name>
    <dbReference type="NCBI Taxonomy" id="1618488"/>
    <lineage>
        <taxon>Bacteria</taxon>
        <taxon>Candidatus Shapironibacteriota</taxon>
    </lineage>
</organism>
<evidence type="ECO:0000313" key="2">
    <source>
        <dbReference type="Proteomes" id="UP000034231"/>
    </source>
</evidence>
<evidence type="ECO:0000313" key="1">
    <source>
        <dbReference type="EMBL" id="KKQ49160.1"/>
    </source>
</evidence>
<dbReference type="EMBL" id="LBTX01000018">
    <property type="protein sequence ID" value="KKQ49160.1"/>
    <property type="molecule type" value="Genomic_DNA"/>
</dbReference>